<dbReference type="OrthoDB" id="9794954at2"/>
<feature type="coiled-coil region" evidence="1">
    <location>
        <begin position="540"/>
        <end position="578"/>
    </location>
</feature>
<reference evidence="3" key="1">
    <citation type="submission" date="2017-04" db="EMBL/GenBank/DDBJ databases">
        <authorList>
            <person name="Varghese N."/>
            <person name="Submissions S."/>
        </authorList>
    </citation>
    <scope>NUCLEOTIDE SEQUENCE [LARGE SCALE GENOMIC DNA]</scope>
    <source>
        <strain evidence="3">DSM 4125</strain>
    </source>
</reference>
<dbReference type="EMBL" id="FXAW01000001">
    <property type="protein sequence ID" value="SMG13319.1"/>
    <property type="molecule type" value="Genomic_DNA"/>
</dbReference>
<sequence length="598" mass="68806">METPNKLSPNTSSFYWKKSDPAPELEMQSFWKKLRHFYRTGKHSDSHQESFSSALLRFLDDKQSAYPFTLEGNSKKAVIELEEKTPFYFLDFMLSELHQEHRKAFKGQLASLITGLNKLLQIEDKDAEVETLKGDYDFANELIAFDQMADMIPKSKGEELSQARSSRLISVIGTLKEGLELFGKHEGIVLLEKEVKKSLEKAPLFQNTLLIETKDDVFEHCQKLFQKEVKSFTSLMKAYRIAKLEIEGEYQEDIHKDYFEDFNWYRLLAEELKLFYPIVVVVNQPYVFDHLSSLSSLMASNKPIKVVVLNHEHISTPNQELMWEDASHQFRQEVAALAMAHRNVYTFQSSMADPSNVHQGLTNCFKSTAPGLCHLSVPMQDVSAEMSQYLVAKAANASRYFPAIQYDPAKGSKWGARFDLTDNIKAEESWPNFVLNANTSETEKIEITAAFTYADYKACFSQKVKELMIVPDAYNTDYLIPLSDYLELDEAKLYGKIPFIWLIDEENQLHRAAVPNVWVVSCQERLDFWLFLQELGGFNKAKDKEAIQQKEREMTLLLEEQKAKMDQANQQISETAQEEATSKAVERLVKALLNDEEL</sequence>
<evidence type="ECO:0000256" key="1">
    <source>
        <dbReference type="SAM" id="Coils"/>
    </source>
</evidence>
<keyword evidence="3" id="KW-1185">Reference proteome</keyword>
<organism evidence="2 3">
    <name type="scientific">Marivirga sericea</name>
    <dbReference type="NCBI Taxonomy" id="1028"/>
    <lineage>
        <taxon>Bacteria</taxon>
        <taxon>Pseudomonadati</taxon>
        <taxon>Bacteroidota</taxon>
        <taxon>Cytophagia</taxon>
        <taxon>Cytophagales</taxon>
        <taxon>Marivirgaceae</taxon>
        <taxon>Marivirga</taxon>
    </lineage>
</organism>
<dbReference type="Proteomes" id="UP000193804">
    <property type="component" value="Unassembled WGS sequence"/>
</dbReference>
<dbReference type="STRING" id="1028.SAMN05661096_00588"/>
<gene>
    <name evidence="2" type="ORF">SAMN05661096_00588</name>
</gene>
<protein>
    <submittedName>
        <fullName evidence="2">Uncharacterized protein</fullName>
    </submittedName>
</protein>
<evidence type="ECO:0000313" key="3">
    <source>
        <dbReference type="Proteomes" id="UP000193804"/>
    </source>
</evidence>
<proteinExistence type="predicted"/>
<dbReference type="AlphaFoldDB" id="A0A1X7IFD5"/>
<evidence type="ECO:0000313" key="2">
    <source>
        <dbReference type="EMBL" id="SMG13319.1"/>
    </source>
</evidence>
<accession>A0A1X7IFD5</accession>
<keyword evidence="1" id="KW-0175">Coiled coil</keyword>
<name>A0A1X7IFD5_9BACT</name>
<dbReference type="Gene3D" id="3.40.50.970">
    <property type="match status" value="1"/>
</dbReference>
<dbReference type="RefSeq" id="WP_085515585.1">
    <property type="nucleotide sequence ID" value="NZ_FXAW01000001.1"/>
</dbReference>